<dbReference type="EMBL" id="VSSQ01000209">
    <property type="protein sequence ID" value="MPL85680.1"/>
    <property type="molecule type" value="Genomic_DNA"/>
</dbReference>
<sequence>MISIVRDSLNESRNSVESLLGEEHQLLLIEQAGALLAECFASGSRVFSCGNGGSLCDAMHFAEECSGRFRLNRPALPATAIADASHLSCTANDFGWDQVFSRYLEAHGSSGDVLLAISTSGASPNVLAAARTAREKGLKIIALTGKLGSALGKLSDIHIATPAGKFSDHVQELHIIIIHLLVQLVERRLYPGLYK</sequence>
<dbReference type="PROSITE" id="PS51464">
    <property type="entry name" value="SIS"/>
    <property type="match status" value="1"/>
</dbReference>
<dbReference type="InterPro" id="IPR050099">
    <property type="entry name" value="SIS_GmhA/DiaA_subfam"/>
</dbReference>
<dbReference type="SUPFAM" id="SSF53697">
    <property type="entry name" value="SIS domain"/>
    <property type="match status" value="1"/>
</dbReference>
<dbReference type="PANTHER" id="PTHR30390:SF7">
    <property type="entry name" value="PHOSPHOHEPTOSE ISOMERASE"/>
    <property type="match status" value="1"/>
</dbReference>
<keyword evidence="2" id="KW-0413">Isomerase</keyword>
<reference evidence="2" key="1">
    <citation type="submission" date="2019-08" db="EMBL/GenBank/DDBJ databases">
        <authorList>
            <person name="Kucharzyk K."/>
            <person name="Murdoch R.W."/>
            <person name="Higgins S."/>
            <person name="Loffler F."/>
        </authorList>
    </citation>
    <scope>NUCLEOTIDE SEQUENCE</scope>
</reference>
<dbReference type="InterPro" id="IPR001347">
    <property type="entry name" value="SIS_dom"/>
</dbReference>
<protein>
    <submittedName>
        <fullName evidence="2">Phosphoheptose isomerase</fullName>
        <ecNumber evidence="2">5.3.1.28</ecNumber>
    </submittedName>
</protein>
<proteinExistence type="predicted"/>
<dbReference type="GO" id="GO:0016853">
    <property type="term" value="F:isomerase activity"/>
    <property type="evidence" value="ECO:0007669"/>
    <property type="project" value="UniProtKB-KW"/>
</dbReference>
<dbReference type="CDD" id="cd05006">
    <property type="entry name" value="SIS_GmhA"/>
    <property type="match status" value="1"/>
</dbReference>
<dbReference type="PANTHER" id="PTHR30390">
    <property type="entry name" value="SEDOHEPTULOSE 7-PHOSPHATE ISOMERASE / DNAA INITIATOR-ASSOCIATING FACTOR FOR REPLICATION INITIATION"/>
    <property type="match status" value="1"/>
</dbReference>
<organism evidence="2">
    <name type="scientific">bioreactor metagenome</name>
    <dbReference type="NCBI Taxonomy" id="1076179"/>
    <lineage>
        <taxon>unclassified sequences</taxon>
        <taxon>metagenomes</taxon>
        <taxon>ecological metagenomes</taxon>
    </lineage>
</organism>
<comment type="caution">
    <text evidence="2">The sequence shown here is derived from an EMBL/GenBank/DDBJ whole genome shotgun (WGS) entry which is preliminary data.</text>
</comment>
<evidence type="ECO:0000259" key="1">
    <source>
        <dbReference type="PROSITE" id="PS51464"/>
    </source>
</evidence>
<dbReference type="GO" id="GO:0097367">
    <property type="term" value="F:carbohydrate derivative binding"/>
    <property type="evidence" value="ECO:0007669"/>
    <property type="project" value="InterPro"/>
</dbReference>
<dbReference type="Pfam" id="PF13580">
    <property type="entry name" value="SIS_2"/>
    <property type="match status" value="1"/>
</dbReference>
<dbReference type="InterPro" id="IPR035461">
    <property type="entry name" value="GmhA/DiaA"/>
</dbReference>
<dbReference type="InterPro" id="IPR046348">
    <property type="entry name" value="SIS_dom_sf"/>
</dbReference>
<dbReference type="Gene3D" id="3.40.50.10490">
    <property type="entry name" value="Glucose-6-phosphate isomerase like protein, domain 1"/>
    <property type="match status" value="1"/>
</dbReference>
<name>A0A644V2X2_9ZZZZ</name>
<gene>
    <name evidence="2" type="primary">gmhA_5</name>
    <name evidence="2" type="ORF">SDC9_31653</name>
</gene>
<accession>A0A644V2X2</accession>
<evidence type="ECO:0000313" key="2">
    <source>
        <dbReference type="EMBL" id="MPL85680.1"/>
    </source>
</evidence>
<dbReference type="EC" id="5.3.1.28" evidence="2"/>
<dbReference type="GO" id="GO:1901135">
    <property type="term" value="P:carbohydrate derivative metabolic process"/>
    <property type="evidence" value="ECO:0007669"/>
    <property type="project" value="InterPro"/>
</dbReference>
<dbReference type="AlphaFoldDB" id="A0A644V2X2"/>
<feature type="domain" description="SIS" evidence="1">
    <location>
        <begin position="36"/>
        <end position="195"/>
    </location>
</feature>